<gene>
    <name evidence="1" type="ORF">B0I36DRAFT_348777</name>
</gene>
<dbReference type="RefSeq" id="XP_046012241.1">
    <property type="nucleotide sequence ID" value="XM_046156721.1"/>
</dbReference>
<dbReference type="EMBL" id="JAGTJQ010000005">
    <property type="protein sequence ID" value="KAH7030561.1"/>
    <property type="molecule type" value="Genomic_DNA"/>
</dbReference>
<keyword evidence="2" id="KW-1185">Reference proteome</keyword>
<dbReference type="GeneID" id="70186267"/>
<name>A0A9P8Y7S3_9PEZI</name>
<accession>A0A9P8Y7S3</accession>
<comment type="caution">
    <text evidence="1">The sequence shown here is derived from an EMBL/GenBank/DDBJ whole genome shotgun (WGS) entry which is preliminary data.</text>
</comment>
<protein>
    <submittedName>
        <fullName evidence="1">Uncharacterized protein</fullName>
    </submittedName>
</protein>
<organism evidence="1 2">
    <name type="scientific">Microdochium trichocladiopsis</name>
    <dbReference type="NCBI Taxonomy" id="1682393"/>
    <lineage>
        <taxon>Eukaryota</taxon>
        <taxon>Fungi</taxon>
        <taxon>Dikarya</taxon>
        <taxon>Ascomycota</taxon>
        <taxon>Pezizomycotina</taxon>
        <taxon>Sordariomycetes</taxon>
        <taxon>Xylariomycetidae</taxon>
        <taxon>Xylariales</taxon>
        <taxon>Microdochiaceae</taxon>
        <taxon>Microdochium</taxon>
    </lineage>
</organism>
<reference evidence="1" key="1">
    <citation type="journal article" date="2021" name="Nat. Commun.">
        <title>Genetic determinants of endophytism in the Arabidopsis root mycobiome.</title>
        <authorList>
            <person name="Mesny F."/>
            <person name="Miyauchi S."/>
            <person name="Thiergart T."/>
            <person name="Pickel B."/>
            <person name="Atanasova L."/>
            <person name="Karlsson M."/>
            <person name="Huettel B."/>
            <person name="Barry K.W."/>
            <person name="Haridas S."/>
            <person name="Chen C."/>
            <person name="Bauer D."/>
            <person name="Andreopoulos W."/>
            <person name="Pangilinan J."/>
            <person name="LaButti K."/>
            <person name="Riley R."/>
            <person name="Lipzen A."/>
            <person name="Clum A."/>
            <person name="Drula E."/>
            <person name="Henrissat B."/>
            <person name="Kohler A."/>
            <person name="Grigoriev I.V."/>
            <person name="Martin F.M."/>
            <person name="Hacquard S."/>
        </authorList>
    </citation>
    <scope>NUCLEOTIDE SEQUENCE</scope>
    <source>
        <strain evidence="1">MPI-CAGE-CH-0230</strain>
    </source>
</reference>
<dbReference type="Proteomes" id="UP000756346">
    <property type="component" value="Unassembled WGS sequence"/>
</dbReference>
<proteinExistence type="predicted"/>
<dbReference type="OrthoDB" id="3552888at2759"/>
<dbReference type="AlphaFoldDB" id="A0A9P8Y7S3"/>
<sequence length="207" mass="22742">MFSDFLLTIPRTIPRSAPIEGYAIAPMSWTGAVFPGGDNMTFHGEVEVILDEILKLNLNFTAPTQDYGKEGLARRDLEARHPTRLACDGGGPNGSQGRRTGANVAWAEAQRLRGLGGTACGGPGRSCVRMGCTSGTEIWLCNDNDQHYDDRCDWTGYLAELAISGCQRGVNMCNEVTCWTRWEVMGAQYDVRNYNVMITHGPDDNRC</sequence>
<evidence type="ECO:0000313" key="2">
    <source>
        <dbReference type="Proteomes" id="UP000756346"/>
    </source>
</evidence>
<evidence type="ECO:0000313" key="1">
    <source>
        <dbReference type="EMBL" id="KAH7030561.1"/>
    </source>
</evidence>